<dbReference type="AlphaFoldDB" id="A0A3L6ZYG3"/>
<dbReference type="EMBL" id="RCUX01000016">
    <property type="protein sequence ID" value="RLP72768.1"/>
    <property type="molecule type" value="Genomic_DNA"/>
</dbReference>
<dbReference type="Proteomes" id="UP000272503">
    <property type="component" value="Unassembled WGS sequence"/>
</dbReference>
<name>A0A3L6ZYG3_9MICO</name>
<evidence type="ECO:0000313" key="1">
    <source>
        <dbReference type="EMBL" id="RLP72768.1"/>
    </source>
</evidence>
<proteinExistence type="predicted"/>
<protein>
    <recommendedName>
        <fullName evidence="3">Asp23/Gls24 family envelope stress response protein</fullName>
    </recommendedName>
</protein>
<dbReference type="OrthoDB" id="4953969at2"/>
<evidence type="ECO:0008006" key="3">
    <source>
        <dbReference type="Google" id="ProtNLM"/>
    </source>
</evidence>
<comment type="caution">
    <text evidence="1">The sequence shown here is derived from an EMBL/GenBank/DDBJ whole genome shotgun (WGS) entry which is preliminary data.</text>
</comment>
<gene>
    <name evidence="1" type="ORF">D9V32_15080</name>
</gene>
<keyword evidence="2" id="KW-1185">Reference proteome</keyword>
<dbReference type="RefSeq" id="WP_121649767.1">
    <property type="nucleotide sequence ID" value="NZ_RCUX01000016.1"/>
</dbReference>
<organism evidence="1 2">
    <name type="scientific">Mycetocola tolaasinivorans</name>
    <dbReference type="NCBI Taxonomy" id="76635"/>
    <lineage>
        <taxon>Bacteria</taxon>
        <taxon>Bacillati</taxon>
        <taxon>Actinomycetota</taxon>
        <taxon>Actinomycetes</taxon>
        <taxon>Micrococcales</taxon>
        <taxon>Microbacteriaceae</taxon>
        <taxon>Mycetocola</taxon>
    </lineage>
</organism>
<reference evidence="1 2" key="1">
    <citation type="submission" date="2018-10" db="EMBL/GenBank/DDBJ databases">
        <authorList>
            <person name="Li J."/>
        </authorList>
    </citation>
    <scope>NUCLEOTIDE SEQUENCE [LARGE SCALE GENOMIC DNA]</scope>
    <source>
        <strain evidence="1 2">IF 016277</strain>
    </source>
</reference>
<evidence type="ECO:0000313" key="2">
    <source>
        <dbReference type="Proteomes" id="UP000272503"/>
    </source>
</evidence>
<sequence>MTGDESMELKTLGVEPEDLDGFTIEDLADYLDADRTPPNPAIEESAGCRLALDALERLRGMTPDLRASDEAAELAADDTWVQGILAGIALDARAGRRIPLADEGLGGDLAITEGAVRGLIRAAETVVPGVLVGRCHLDGDVTEPGAPVLIRLEVGVTYGLPIPAMVERLRAEIGLRLRAHTDLVITGIDIAVHDVQLRESNADAATEGER</sequence>
<accession>A0A3L6ZYG3</accession>